<dbReference type="EMBL" id="RBJC01000004">
    <property type="protein sequence ID" value="RKR76816.1"/>
    <property type="molecule type" value="Genomic_DNA"/>
</dbReference>
<dbReference type="PANTHER" id="PTHR38035:SF1">
    <property type="entry name" value="ANCILLARY SECYEG TRANSLOCON SUBUNIT"/>
    <property type="match status" value="1"/>
</dbReference>
<dbReference type="RefSeq" id="WP_121120952.1">
    <property type="nucleotide sequence ID" value="NZ_CP016604.1"/>
</dbReference>
<gene>
    <name evidence="11" type="ORF">DES31_0124</name>
</gene>
<dbReference type="InterPro" id="IPR011990">
    <property type="entry name" value="TPR-like_helical_dom_sf"/>
</dbReference>
<dbReference type="Proteomes" id="UP000280099">
    <property type="component" value="Unassembled WGS sequence"/>
</dbReference>
<feature type="transmembrane region" description="Helical" evidence="9">
    <location>
        <begin position="27"/>
        <end position="44"/>
    </location>
</feature>
<feature type="domain" description="Ancillary SecYEG translocon subunit/Cell division coordinator CpoB TPR" evidence="10">
    <location>
        <begin position="17"/>
        <end position="207"/>
    </location>
</feature>
<accession>A0A420XHV2</accession>
<reference evidence="11 12" key="1">
    <citation type="submission" date="2018-10" db="EMBL/GenBank/DDBJ databases">
        <title>Genomic Encyclopedia of Type Strains, Phase IV (KMG-IV): sequencing the most valuable type-strain genomes for metagenomic binning, comparative biology and taxonomic classification.</title>
        <authorList>
            <person name="Goeker M."/>
        </authorList>
    </citation>
    <scope>NUCLEOTIDE SEQUENCE [LARGE SCALE GENOMIC DNA]</scope>
    <source>
        <strain evidence="11 12">DSM 23800</strain>
    </source>
</reference>
<dbReference type="PANTHER" id="PTHR38035">
    <property type="entry name" value="UPF0070 PROTEIN YFGM"/>
    <property type="match status" value="1"/>
</dbReference>
<proteinExistence type="inferred from homology"/>
<evidence type="ECO:0000313" key="11">
    <source>
        <dbReference type="EMBL" id="RKR76816.1"/>
    </source>
</evidence>
<name>A0A420XHV2_9PAST</name>
<evidence type="ECO:0000256" key="8">
    <source>
        <dbReference type="ARBA" id="ARBA00024235"/>
    </source>
</evidence>
<dbReference type="InterPro" id="IPR026039">
    <property type="entry name" value="YfgM"/>
</dbReference>
<comment type="subcellular location">
    <subcellularLocation>
        <location evidence="1">Cell membrane</location>
        <topology evidence="1">Single-pass type II membrane protein</topology>
    </subcellularLocation>
</comment>
<evidence type="ECO:0000259" key="10">
    <source>
        <dbReference type="Pfam" id="PF09976"/>
    </source>
</evidence>
<evidence type="ECO:0000256" key="6">
    <source>
        <dbReference type="ARBA" id="ARBA00023186"/>
    </source>
</evidence>
<evidence type="ECO:0000256" key="3">
    <source>
        <dbReference type="ARBA" id="ARBA00022692"/>
    </source>
</evidence>
<dbReference type="GO" id="GO:0005886">
    <property type="term" value="C:plasma membrane"/>
    <property type="evidence" value="ECO:0007669"/>
    <property type="project" value="UniProtKB-SubCell"/>
</dbReference>
<evidence type="ECO:0000313" key="12">
    <source>
        <dbReference type="Proteomes" id="UP000280099"/>
    </source>
</evidence>
<dbReference type="Pfam" id="PF09976">
    <property type="entry name" value="TPR_21"/>
    <property type="match status" value="1"/>
</dbReference>
<sequence>MSDYYNSTEEQQFNEAKNWFKQNGTPILLVIALVSGASFGWNYWQNHQMEVSQATSAQYQQVMETYLQDPTKNAPLIDKFIDDNSGSYAVLAELEQARQNVLQNKFTEAESGLQKALSGTDDPTLQNIIRFRLASVQYQLGQYDTAIATLGNVQDKTWELRKQILVGDILSKKGDIDAARSAYEQAKANENASEQDRVLLDLRLNNL</sequence>
<dbReference type="AlphaFoldDB" id="A0A420XHV2"/>
<protein>
    <recommendedName>
        <fullName evidence="8">Ancillary SecYEG translocon subunit</fullName>
    </recommendedName>
</protein>
<dbReference type="OrthoDB" id="9789675at2"/>
<dbReference type="PIRSF" id="PIRSF006170">
    <property type="entry name" value="YfgM"/>
    <property type="match status" value="1"/>
</dbReference>
<evidence type="ECO:0000256" key="1">
    <source>
        <dbReference type="ARBA" id="ARBA00004401"/>
    </source>
</evidence>
<dbReference type="Gene3D" id="1.25.40.10">
    <property type="entry name" value="Tetratricopeptide repeat domain"/>
    <property type="match status" value="1"/>
</dbReference>
<evidence type="ECO:0000256" key="4">
    <source>
        <dbReference type="ARBA" id="ARBA00022989"/>
    </source>
</evidence>
<keyword evidence="4 9" id="KW-1133">Transmembrane helix</keyword>
<keyword evidence="2" id="KW-1003">Cell membrane</keyword>
<keyword evidence="12" id="KW-1185">Reference proteome</keyword>
<comment type="caution">
    <text evidence="11">The sequence shown here is derived from an EMBL/GenBank/DDBJ whole genome shotgun (WGS) entry which is preliminary data.</text>
</comment>
<comment type="similarity">
    <text evidence="7">Belongs to the YfgM family.</text>
</comment>
<keyword evidence="3 9" id="KW-0812">Transmembrane</keyword>
<evidence type="ECO:0000256" key="7">
    <source>
        <dbReference type="ARBA" id="ARBA00024197"/>
    </source>
</evidence>
<dbReference type="InterPro" id="IPR018704">
    <property type="entry name" value="SecYEG/CpoB_TPR"/>
</dbReference>
<keyword evidence="6" id="KW-0143">Chaperone</keyword>
<evidence type="ECO:0000256" key="5">
    <source>
        <dbReference type="ARBA" id="ARBA00023136"/>
    </source>
</evidence>
<organism evidence="11 12">
    <name type="scientific">Otariodibacter oris</name>
    <dbReference type="NCBI Taxonomy" id="1032623"/>
    <lineage>
        <taxon>Bacteria</taxon>
        <taxon>Pseudomonadati</taxon>
        <taxon>Pseudomonadota</taxon>
        <taxon>Gammaproteobacteria</taxon>
        <taxon>Pasteurellales</taxon>
        <taxon>Pasteurellaceae</taxon>
        <taxon>Otariodibacter</taxon>
    </lineage>
</organism>
<evidence type="ECO:0000256" key="9">
    <source>
        <dbReference type="SAM" id="Phobius"/>
    </source>
</evidence>
<keyword evidence="5 9" id="KW-0472">Membrane</keyword>
<evidence type="ECO:0000256" key="2">
    <source>
        <dbReference type="ARBA" id="ARBA00022475"/>
    </source>
</evidence>
<dbReference type="GO" id="GO:0044877">
    <property type="term" value="F:protein-containing complex binding"/>
    <property type="evidence" value="ECO:0007669"/>
    <property type="project" value="InterPro"/>
</dbReference>
<dbReference type="SUPFAM" id="SSF48452">
    <property type="entry name" value="TPR-like"/>
    <property type="match status" value="1"/>
</dbReference>